<sequence>MRTYCRAEMKFIDVTALADATVITNDNQGIGSVGLFADQTKQSDYGTFELNQFILDGSKSVLPENPQDIAFWNDSLSKDDCSFETNPKLTITFKEQHTSAAITLYFEDEPPAELKITWHTIAGTKLVTETFYPDSLIYVCNNQVQNYGKIEIEFVKTTFPQRYIKLQYILYGKYIVWDKDMIQTAKVQEDIDVTSATLSINEADISIVDINNDFDAENENGAWKSVQKTQEVTLSESKNGNMIPMGAFFIDAFSFAKNISKFKLIDTIGLLDKYIFYDGQVYNNVRAEVLLIAIFATAGIKKYTIDEEVGNILLSGYLAIQTCRKALQQVCFACGAVADDSRSDTIKVYKPDRYVKSTVGTDRKFNGNTKVSLEKYISGVNIEMKNYALEEKTSDIYKKTLPAGDTKITFSSPYLPSSITASAGKLKEVKTNYLIINMPTAGQCQITGIKYANTTFSYEKSVDKIEAGETENIKKYSGCTIYNADILPDIAAYLLDYHALRKKVGMKYLVDLEQVGNWANINSIGGKTSTTLIESQTLDLTGGFIAAATCRGYSIVVTEDVFAGTELYTGGDVLI</sequence>
<accession>A0A8S5S930</accession>
<proteinExistence type="predicted"/>
<evidence type="ECO:0000313" key="1">
    <source>
        <dbReference type="EMBL" id="DAF47556.1"/>
    </source>
</evidence>
<protein>
    <submittedName>
        <fullName evidence="1">Uncharacterized protein</fullName>
    </submittedName>
</protein>
<organism evidence="1">
    <name type="scientific">Myoviridae sp. ctlD98</name>
    <dbReference type="NCBI Taxonomy" id="2827705"/>
    <lineage>
        <taxon>Viruses</taxon>
        <taxon>Duplodnaviria</taxon>
        <taxon>Heunggongvirae</taxon>
        <taxon>Uroviricota</taxon>
        <taxon>Caudoviricetes</taxon>
    </lineage>
</organism>
<reference evidence="1" key="1">
    <citation type="journal article" date="2021" name="Proc. Natl. Acad. Sci. U.S.A.">
        <title>A Catalog of Tens of Thousands of Viruses from Human Metagenomes Reveals Hidden Associations with Chronic Diseases.</title>
        <authorList>
            <person name="Tisza M.J."/>
            <person name="Buck C.B."/>
        </authorList>
    </citation>
    <scope>NUCLEOTIDE SEQUENCE</scope>
    <source>
        <strain evidence="1">CtlD98</strain>
    </source>
</reference>
<name>A0A8S5S930_9CAUD</name>
<dbReference type="EMBL" id="BK032556">
    <property type="protein sequence ID" value="DAF47556.1"/>
    <property type="molecule type" value="Genomic_DNA"/>
</dbReference>